<dbReference type="Proteomes" id="UP000485058">
    <property type="component" value="Unassembled WGS sequence"/>
</dbReference>
<organism evidence="1 2">
    <name type="scientific">Haematococcus lacustris</name>
    <name type="common">Green alga</name>
    <name type="synonym">Haematococcus pluvialis</name>
    <dbReference type="NCBI Taxonomy" id="44745"/>
    <lineage>
        <taxon>Eukaryota</taxon>
        <taxon>Viridiplantae</taxon>
        <taxon>Chlorophyta</taxon>
        <taxon>core chlorophytes</taxon>
        <taxon>Chlorophyceae</taxon>
        <taxon>CS clade</taxon>
        <taxon>Chlamydomonadales</taxon>
        <taxon>Haematococcaceae</taxon>
        <taxon>Haematococcus</taxon>
    </lineage>
</organism>
<name>A0A6A0AGN1_HAELA</name>
<evidence type="ECO:0000313" key="1">
    <source>
        <dbReference type="EMBL" id="GFH31393.1"/>
    </source>
</evidence>
<comment type="caution">
    <text evidence="1">The sequence shown here is derived from an EMBL/GenBank/DDBJ whole genome shotgun (WGS) entry which is preliminary data.</text>
</comment>
<dbReference type="EMBL" id="BLLF01005591">
    <property type="protein sequence ID" value="GFH31393.1"/>
    <property type="molecule type" value="Genomic_DNA"/>
</dbReference>
<sequence length="55" mass="5810">MLLRPEESQSPQAWYSASEAQRYHHAAGCATAATVAVVAQGPVLVDSDSQHSTAQ</sequence>
<protein>
    <submittedName>
        <fullName evidence="1">Uncharacterized protein</fullName>
    </submittedName>
</protein>
<keyword evidence="2" id="KW-1185">Reference proteome</keyword>
<gene>
    <name evidence="1" type="ORF">HaLaN_30430</name>
</gene>
<feature type="non-terminal residue" evidence="1">
    <location>
        <position position="1"/>
    </location>
</feature>
<dbReference type="AlphaFoldDB" id="A0A6A0AGN1"/>
<reference evidence="1 2" key="1">
    <citation type="submission" date="2020-02" db="EMBL/GenBank/DDBJ databases">
        <title>Draft genome sequence of Haematococcus lacustris strain NIES-144.</title>
        <authorList>
            <person name="Morimoto D."/>
            <person name="Nakagawa S."/>
            <person name="Yoshida T."/>
            <person name="Sawayama S."/>
        </authorList>
    </citation>
    <scope>NUCLEOTIDE SEQUENCE [LARGE SCALE GENOMIC DNA]</scope>
    <source>
        <strain evidence="1 2">NIES-144</strain>
    </source>
</reference>
<evidence type="ECO:0000313" key="2">
    <source>
        <dbReference type="Proteomes" id="UP000485058"/>
    </source>
</evidence>
<accession>A0A6A0AGN1</accession>
<proteinExistence type="predicted"/>
<feature type="non-terminal residue" evidence="1">
    <location>
        <position position="55"/>
    </location>
</feature>